<dbReference type="EMBL" id="KV010132">
    <property type="protein sequence ID" value="KZV28436.1"/>
    <property type="molecule type" value="Genomic_DNA"/>
</dbReference>
<keyword evidence="2" id="KW-1185">Reference proteome</keyword>
<evidence type="ECO:0000313" key="2">
    <source>
        <dbReference type="Proteomes" id="UP000250235"/>
    </source>
</evidence>
<dbReference type="InterPro" id="IPR040374">
    <property type="entry name" value="BIC"/>
</dbReference>
<gene>
    <name evidence="1" type="ORF">F511_03239</name>
</gene>
<dbReference type="AlphaFoldDB" id="A0A2Z7B963"/>
<reference evidence="1 2" key="1">
    <citation type="journal article" date="2015" name="Proc. Natl. Acad. Sci. U.S.A.">
        <title>The resurrection genome of Boea hygrometrica: A blueprint for survival of dehydration.</title>
        <authorList>
            <person name="Xiao L."/>
            <person name="Yang G."/>
            <person name="Zhang L."/>
            <person name="Yang X."/>
            <person name="Zhao S."/>
            <person name="Ji Z."/>
            <person name="Zhou Q."/>
            <person name="Hu M."/>
            <person name="Wang Y."/>
            <person name="Chen M."/>
            <person name="Xu Y."/>
            <person name="Jin H."/>
            <person name="Xiao X."/>
            <person name="Hu G."/>
            <person name="Bao F."/>
            <person name="Hu Y."/>
            <person name="Wan P."/>
            <person name="Li L."/>
            <person name="Deng X."/>
            <person name="Kuang T."/>
            <person name="Xiang C."/>
            <person name="Zhu J.K."/>
            <person name="Oliver M.J."/>
            <person name="He Y."/>
        </authorList>
    </citation>
    <scope>NUCLEOTIDE SEQUENCE [LARGE SCALE GENOMIC DNA]</scope>
    <source>
        <strain evidence="2">cv. XS01</strain>
    </source>
</reference>
<dbReference type="Proteomes" id="UP000250235">
    <property type="component" value="Unassembled WGS sequence"/>
</dbReference>
<accession>A0A2Z7B963</accession>
<sequence>MWGQEELLKDWTDCTAFDSSLVNSSIMSARAALIEEARRANSTRITIENSC</sequence>
<evidence type="ECO:0000313" key="1">
    <source>
        <dbReference type="EMBL" id="KZV28436.1"/>
    </source>
</evidence>
<protein>
    <submittedName>
        <fullName evidence="1">Uncharacterized protein</fullName>
    </submittedName>
</protein>
<dbReference type="GO" id="GO:0009785">
    <property type="term" value="P:blue light signaling pathway"/>
    <property type="evidence" value="ECO:0007669"/>
    <property type="project" value="InterPro"/>
</dbReference>
<proteinExistence type="predicted"/>
<dbReference type="PANTHER" id="PTHR34207">
    <property type="entry name" value="PROTEIN BIC1"/>
    <property type="match status" value="1"/>
</dbReference>
<dbReference type="PANTHER" id="PTHR34207:SF2">
    <property type="entry name" value="PROTEIN BIC1"/>
    <property type="match status" value="1"/>
</dbReference>
<dbReference type="CDD" id="cd22645">
    <property type="entry name" value="BIC1_CID"/>
    <property type="match status" value="1"/>
</dbReference>
<name>A0A2Z7B963_9LAMI</name>
<organism evidence="1 2">
    <name type="scientific">Dorcoceras hygrometricum</name>
    <dbReference type="NCBI Taxonomy" id="472368"/>
    <lineage>
        <taxon>Eukaryota</taxon>
        <taxon>Viridiplantae</taxon>
        <taxon>Streptophyta</taxon>
        <taxon>Embryophyta</taxon>
        <taxon>Tracheophyta</taxon>
        <taxon>Spermatophyta</taxon>
        <taxon>Magnoliopsida</taxon>
        <taxon>eudicotyledons</taxon>
        <taxon>Gunneridae</taxon>
        <taxon>Pentapetalae</taxon>
        <taxon>asterids</taxon>
        <taxon>lamiids</taxon>
        <taxon>Lamiales</taxon>
        <taxon>Gesneriaceae</taxon>
        <taxon>Didymocarpoideae</taxon>
        <taxon>Trichosporeae</taxon>
        <taxon>Loxocarpinae</taxon>
        <taxon>Dorcoceras</taxon>
    </lineage>
</organism>